<dbReference type="UniPathway" id="UPA00143"/>
<name>A0A7C8I4I6_9PLEO</name>
<evidence type="ECO:0000256" key="6">
    <source>
        <dbReference type="PROSITE-ProRule" id="PRU00175"/>
    </source>
</evidence>
<evidence type="ECO:0000256" key="2">
    <source>
        <dbReference type="ARBA" id="ARBA00022723"/>
    </source>
</evidence>
<evidence type="ECO:0000313" key="10">
    <source>
        <dbReference type="Proteomes" id="UP000481861"/>
    </source>
</evidence>
<keyword evidence="10" id="KW-1185">Reference proteome</keyword>
<evidence type="ECO:0000256" key="3">
    <source>
        <dbReference type="ARBA" id="ARBA00022771"/>
    </source>
</evidence>
<evidence type="ECO:0000313" key="9">
    <source>
        <dbReference type="EMBL" id="KAF2866953.1"/>
    </source>
</evidence>
<evidence type="ECO:0000256" key="4">
    <source>
        <dbReference type="ARBA" id="ARBA00022786"/>
    </source>
</evidence>
<comment type="caution">
    <text evidence="9">The sequence shown here is derived from an EMBL/GenBank/DDBJ whole genome shotgun (WGS) entry which is preliminary data.</text>
</comment>
<keyword evidence="4" id="KW-0833">Ubl conjugation pathway</keyword>
<dbReference type="GO" id="GO:0008270">
    <property type="term" value="F:zinc ion binding"/>
    <property type="evidence" value="ECO:0007669"/>
    <property type="project" value="UniProtKB-KW"/>
</dbReference>
<dbReference type="InterPro" id="IPR001841">
    <property type="entry name" value="Znf_RING"/>
</dbReference>
<evidence type="ECO:0000256" key="5">
    <source>
        <dbReference type="ARBA" id="ARBA00022833"/>
    </source>
</evidence>
<feature type="compositionally biased region" description="Polar residues" evidence="7">
    <location>
        <begin position="171"/>
        <end position="180"/>
    </location>
</feature>
<dbReference type="EMBL" id="JAADJZ010000025">
    <property type="protein sequence ID" value="KAF2866953.1"/>
    <property type="molecule type" value="Genomic_DNA"/>
</dbReference>
<protein>
    <recommendedName>
        <fullName evidence="8">RING-type domain-containing protein</fullName>
    </recommendedName>
</protein>
<feature type="region of interest" description="Disordered" evidence="7">
    <location>
        <begin position="69"/>
        <end position="93"/>
    </location>
</feature>
<dbReference type="Proteomes" id="UP000481861">
    <property type="component" value="Unassembled WGS sequence"/>
</dbReference>
<keyword evidence="3 6" id="KW-0863">Zinc-finger</keyword>
<evidence type="ECO:0000256" key="7">
    <source>
        <dbReference type="SAM" id="MobiDB-lite"/>
    </source>
</evidence>
<dbReference type="Pfam" id="PF12678">
    <property type="entry name" value="zf-rbx1"/>
    <property type="match status" value="1"/>
</dbReference>
<evidence type="ECO:0000259" key="8">
    <source>
        <dbReference type="PROSITE" id="PS50089"/>
    </source>
</evidence>
<dbReference type="GO" id="GO:0051603">
    <property type="term" value="P:proteolysis involved in protein catabolic process"/>
    <property type="evidence" value="ECO:0007669"/>
    <property type="project" value="UniProtKB-ARBA"/>
</dbReference>
<dbReference type="PANTHER" id="PTHR45969">
    <property type="entry name" value="RING ZINC FINGER PROTEIN-RELATED"/>
    <property type="match status" value="1"/>
</dbReference>
<comment type="pathway">
    <text evidence="1">Protein modification; protein ubiquitination.</text>
</comment>
<keyword evidence="2" id="KW-0479">Metal-binding</keyword>
<feature type="compositionally biased region" description="Pro residues" evidence="7">
    <location>
        <begin position="75"/>
        <end position="85"/>
    </location>
</feature>
<dbReference type="AlphaFoldDB" id="A0A7C8I4I6"/>
<organism evidence="9 10">
    <name type="scientific">Massariosphaeria phaeospora</name>
    <dbReference type="NCBI Taxonomy" id="100035"/>
    <lineage>
        <taxon>Eukaryota</taxon>
        <taxon>Fungi</taxon>
        <taxon>Dikarya</taxon>
        <taxon>Ascomycota</taxon>
        <taxon>Pezizomycotina</taxon>
        <taxon>Dothideomycetes</taxon>
        <taxon>Pleosporomycetidae</taxon>
        <taxon>Pleosporales</taxon>
        <taxon>Pleosporales incertae sedis</taxon>
        <taxon>Massariosphaeria</taxon>
    </lineage>
</organism>
<evidence type="ECO:0000256" key="1">
    <source>
        <dbReference type="ARBA" id="ARBA00004906"/>
    </source>
</evidence>
<dbReference type="Gene3D" id="3.30.40.10">
    <property type="entry name" value="Zinc/RING finger domain, C3HC4 (zinc finger)"/>
    <property type="match status" value="1"/>
</dbReference>
<dbReference type="SUPFAM" id="SSF57850">
    <property type="entry name" value="RING/U-box"/>
    <property type="match status" value="1"/>
</dbReference>
<dbReference type="OrthoDB" id="8062037at2759"/>
<feature type="compositionally biased region" description="Low complexity" evidence="7">
    <location>
        <begin position="181"/>
        <end position="193"/>
    </location>
</feature>
<feature type="domain" description="RING-type" evidence="8">
    <location>
        <begin position="216"/>
        <end position="239"/>
    </location>
</feature>
<dbReference type="InterPro" id="IPR013083">
    <property type="entry name" value="Znf_RING/FYVE/PHD"/>
</dbReference>
<keyword evidence="5" id="KW-0862">Zinc</keyword>
<proteinExistence type="predicted"/>
<dbReference type="InterPro" id="IPR024766">
    <property type="entry name" value="Znf_RING_H2"/>
</dbReference>
<reference evidence="9 10" key="1">
    <citation type="submission" date="2020-01" db="EMBL/GenBank/DDBJ databases">
        <authorList>
            <consortium name="DOE Joint Genome Institute"/>
            <person name="Haridas S."/>
            <person name="Albert R."/>
            <person name="Binder M."/>
            <person name="Bloem J."/>
            <person name="Labutti K."/>
            <person name="Salamov A."/>
            <person name="Andreopoulos B."/>
            <person name="Baker S.E."/>
            <person name="Barry K."/>
            <person name="Bills G."/>
            <person name="Bluhm B.H."/>
            <person name="Cannon C."/>
            <person name="Castanera R."/>
            <person name="Culley D.E."/>
            <person name="Daum C."/>
            <person name="Ezra D."/>
            <person name="Gonzalez J.B."/>
            <person name="Henrissat B."/>
            <person name="Kuo A."/>
            <person name="Liang C."/>
            <person name="Lipzen A."/>
            <person name="Lutzoni F."/>
            <person name="Magnuson J."/>
            <person name="Mondo S."/>
            <person name="Nolan M."/>
            <person name="Ohm R."/>
            <person name="Pangilinan J."/>
            <person name="Park H.-J.H."/>
            <person name="Ramirez L."/>
            <person name="Alfaro M."/>
            <person name="Sun H."/>
            <person name="Tritt A."/>
            <person name="Yoshinaga Y."/>
            <person name="Zwiers L.-H.L."/>
            <person name="Turgeon B.G."/>
            <person name="Goodwin S.B."/>
            <person name="Spatafora J.W."/>
            <person name="Crous P.W."/>
            <person name="Grigoriev I.V."/>
        </authorList>
    </citation>
    <scope>NUCLEOTIDE SEQUENCE [LARGE SCALE GENOMIC DNA]</scope>
    <source>
        <strain evidence="9 10">CBS 611.86</strain>
    </source>
</reference>
<dbReference type="GO" id="GO:0016567">
    <property type="term" value="P:protein ubiquitination"/>
    <property type="evidence" value="ECO:0007669"/>
    <property type="project" value="UniProtKB-UniPathway"/>
</dbReference>
<accession>A0A7C8I4I6</accession>
<dbReference type="PANTHER" id="PTHR45969:SF69">
    <property type="entry name" value="FINGER DOMAIN PROTEIN, PUTATIVE (AFU_ORTHOLOGUE AFUA_3G12190)-RELATED"/>
    <property type="match status" value="1"/>
</dbReference>
<dbReference type="GO" id="GO:0061630">
    <property type="term" value="F:ubiquitin protein ligase activity"/>
    <property type="evidence" value="ECO:0007669"/>
    <property type="project" value="TreeGrafter"/>
</dbReference>
<gene>
    <name evidence="9" type="ORF">BDV95DRAFT_611241</name>
</gene>
<sequence length="377" mass="41232">MAVFTYYLPFSKARSPSYFCSTTASTAASPIHRPRRLAAILALLHSAFLSRPPTASYYKTLPLPLLADGSSSASTPPPLEPPLNPPSRGLENLNLFAPNKTQQTHANASMATPSLHSSSLEYCDFEYPMDCTICHEALVRHHTVDKKRSETMQHVAGAGLGHMHVGAAGPSSSVAFSSKRATPPVTSSNNNNNTPAPFPDIAAVDLGHIAMRLSACSHVFGLTCLATWLRNSNTCPLCRAELYVLPTRAMLRARLEEILADVEQVHGSAKSDEIRDVASRIHDLQLEAFMVPLVQWLAIGRVPGWTQGRGIFGEGTMIVELRDLVWGDSDEHEHEHDEGELDGSDGEEIEIVEMMSDEDDEIPLDVDAQIPFHVDYE</sequence>
<dbReference type="PROSITE" id="PS50089">
    <property type="entry name" value="ZF_RING_2"/>
    <property type="match status" value="1"/>
</dbReference>
<feature type="region of interest" description="Disordered" evidence="7">
    <location>
        <begin position="171"/>
        <end position="193"/>
    </location>
</feature>